<dbReference type="SUPFAM" id="SSF140990">
    <property type="entry name" value="FtsH protease domain-like"/>
    <property type="match status" value="1"/>
</dbReference>
<dbReference type="GO" id="GO:0004176">
    <property type="term" value="F:ATP-dependent peptidase activity"/>
    <property type="evidence" value="ECO:0007669"/>
    <property type="project" value="InterPro"/>
</dbReference>
<dbReference type="Proteomes" id="UP000485058">
    <property type="component" value="Unassembled WGS sequence"/>
</dbReference>
<keyword evidence="2" id="KW-0482">Metalloprotease</keyword>
<protein>
    <submittedName>
        <fullName evidence="2">ATP-dependent zinc metalloprotease</fullName>
    </submittedName>
</protein>
<proteinExistence type="predicted"/>
<keyword evidence="2" id="KW-0645">Protease</keyword>
<dbReference type="InterPro" id="IPR037219">
    <property type="entry name" value="Peptidase_M41-like"/>
</dbReference>
<dbReference type="GO" id="GO:0006508">
    <property type="term" value="P:proteolysis"/>
    <property type="evidence" value="ECO:0007669"/>
    <property type="project" value="UniProtKB-KW"/>
</dbReference>
<dbReference type="GO" id="GO:0005524">
    <property type="term" value="F:ATP binding"/>
    <property type="evidence" value="ECO:0007669"/>
    <property type="project" value="InterPro"/>
</dbReference>
<dbReference type="GO" id="GO:0004222">
    <property type="term" value="F:metalloendopeptidase activity"/>
    <property type="evidence" value="ECO:0007669"/>
    <property type="project" value="InterPro"/>
</dbReference>
<feature type="region of interest" description="Disordered" evidence="1">
    <location>
        <begin position="59"/>
        <end position="79"/>
    </location>
</feature>
<reference evidence="2 3" key="1">
    <citation type="submission" date="2020-02" db="EMBL/GenBank/DDBJ databases">
        <title>Draft genome sequence of Haematococcus lacustris strain NIES-144.</title>
        <authorList>
            <person name="Morimoto D."/>
            <person name="Nakagawa S."/>
            <person name="Yoshida T."/>
            <person name="Sawayama S."/>
        </authorList>
    </citation>
    <scope>NUCLEOTIDE SEQUENCE [LARGE SCALE GENOMIC DNA]</scope>
    <source>
        <strain evidence="2 3">NIES-144</strain>
    </source>
</reference>
<keyword evidence="3" id="KW-1185">Reference proteome</keyword>
<gene>
    <name evidence="2" type="ORF">HaLaN_17915</name>
</gene>
<organism evidence="2 3">
    <name type="scientific">Haematococcus lacustris</name>
    <name type="common">Green alga</name>
    <name type="synonym">Haematococcus pluvialis</name>
    <dbReference type="NCBI Taxonomy" id="44745"/>
    <lineage>
        <taxon>Eukaryota</taxon>
        <taxon>Viridiplantae</taxon>
        <taxon>Chlorophyta</taxon>
        <taxon>core chlorophytes</taxon>
        <taxon>Chlorophyceae</taxon>
        <taxon>CS clade</taxon>
        <taxon>Chlamydomonadales</taxon>
        <taxon>Haematococcaceae</taxon>
        <taxon>Haematococcus</taxon>
    </lineage>
</organism>
<dbReference type="AlphaFoldDB" id="A0A699ZPV0"/>
<name>A0A699ZPV0_HAELA</name>
<evidence type="ECO:0000313" key="3">
    <source>
        <dbReference type="Proteomes" id="UP000485058"/>
    </source>
</evidence>
<sequence length="102" mass="10717">MSESLKQQVDEQVRLMLVEARDGVRALLRSRLPELHCLAQALQERETLTAEQIREVMAGEQLPGAGADGGAGADKPELPGHLEGVLVNVGATQGGHLGKAAA</sequence>
<accession>A0A699ZPV0</accession>
<keyword evidence="2" id="KW-0378">Hydrolase</keyword>
<dbReference type="Gene3D" id="1.20.58.760">
    <property type="entry name" value="Peptidase M41"/>
    <property type="match status" value="1"/>
</dbReference>
<evidence type="ECO:0000256" key="1">
    <source>
        <dbReference type="SAM" id="MobiDB-lite"/>
    </source>
</evidence>
<evidence type="ECO:0000313" key="2">
    <source>
        <dbReference type="EMBL" id="GFH20744.1"/>
    </source>
</evidence>
<dbReference type="EMBL" id="BLLF01001690">
    <property type="protein sequence ID" value="GFH20744.1"/>
    <property type="molecule type" value="Genomic_DNA"/>
</dbReference>
<comment type="caution">
    <text evidence="2">The sequence shown here is derived from an EMBL/GenBank/DDBJ whole genome shotgun (WGS) entry which is preliminary data.</text>
</comment>